<dbReference type="InterPro" id="IPR003137">
    <property type="entry name" value="PA_domain"/>
</dbReference>
<dbReference type="PROSITE" id="PS51892">
    <property type="entry name" value="SUBTILASE"/>
    <property type="match status" value="1"/>
</dbReference>
<feature type="domain" description="Subtilisin-like protease fibronectin type-III" evidence="8">
    <location>
        <begin position="587"/>
        <end position="679"/>
    </location>
</feature>
<dbReference type="Pfam" id="PF02225">
    <property type="entry name" value="PA"/>
    <property type="match status" value="1"/>
</dbReference>
<evidence type="ECO:0000313" key="9">
    <source>
        <dbReference type="EMBL" id="MBL4912472.1"/>
    </source>
</evidence>
<evidence type="ECO:0000259" key="6">
    <source>
        <dbReference type="Pfam" id="PF00082"/>
    </source>
</evidence>
<comment type="caution">
    <text evidence="9">The sequence shown here is derived from an EMBL/GenBank/DDBJ whole genome shotgun (WGS) entry which is preliminary data.</text>
</comment>
<dbReference type="InterPro" id="IPR017312">
    <property type="entry name" value="Subtilisin_Alteromonadales"/>
</dbReference>
<dbReference type="SUPFAM" id="SSF52025">
    <property type="entry name" value="PA domain"/>
    <property type="match status" value="1"/>
</dbReference>
<evidence type="ECO:0000256" key="5">
    <source>
        <dbReference type="SAM" id="MobiDB-lite"/>
    </source>
</evidence>
<proteinExistence type="inferred from homology"/>
<accession>A0ABS1SVB6</accession>
<comment type="similarity">
    <text evidence="4">Belongs to the peptidase S8 family.</text>
</comment>
<keyword evidence="1 4" id="KW-0645">Protease</keyword>
<dbReference type="Pfam" id="PF00082">
    <property type="entry name" value="Peptidase_S8"/>
    <property type="match status" value="1"/>
</dbReference>
<dbReference type="InterPro" id="IPR000209">
    <property type="entry name" value="Peptidase_S8/S53_dom"/>
</dbReference>
<dbReference type="Proteomes" id="UP000604898">
    <property type="component" value="Unassembled WGS sequence"/>
</dbReference>
<feature type="domain" description="Peptidase S8/S53" evidence="6">
    <location>
        <begin position="120"/>
        <end position="571"/>
    </location>
</feature>
<evidence type="ECO:0000256" key="3">
    <source>
        <dbReference type="ARBA" id="ARBA00022825"/>
    </source>
</evidence>
<dbReference type="Pfam" id="PF17766">
    <property type="entry name" value="fn3_6"/>
    <property type="match status" value="1"/>
</dbReference>
<dbReference type="InterPro" id="IPR020008">
    <property type="entry name" value="GlyGly_CTERM"/>
</dbReference>
<dbReference type="PIRSF" id="PIRSF037898">
    <property type="entry name" value="Subtilisin_rel_Sputw3181_3341"/>
    <property type="match status" value="1"/>
</dbReference>
<dbReference type="InterPro" id="IPR015500">
    <property type="entry name" value="Peptidase_S8_subtilisin-rel"/>
</dbReference>
<dbReference type="NCBIfam" id="TIGR03501">
    <property type="entry name" value="GlyGly_CTERM"/>
    <property type="match status" value="1"/>
</dbReference>
<dbReference type="PROSITE" id="PS00137">
    <property type="entry name" value="SUBTILASE_HIS"/>
    <property type="match status" value="1"/>
</dbReference>
<dbReference type="Gene3D" id="2.60.40.3010">
    <property type="match status" value="1"/>
</dbReference>
<feature type="compositionally biased region" description="Polar residues" evidence="5">
    <location>
        <begin position="1"/>
        <end position="16"/>
    </location>
</feature>
<dbReference type="InterPro" id="IPR045051">
    <property type="entry name" value="SBT"/>
</dbReference>
<evidence type="ECO:0000256" key="2">
    <source>
        <dbReference type="ARBA" id="ARBA00022801"/>
    </source>
</evidence>
<dbReference type="PANTHER" id="PTHR10795">
    <property type="entry name" value="PROPROTEIN CONVERTASE SUBTILISIN/KEXIN"/>
    <property type="match status" value="1"/>
</dbReference>
<dbReference type="InterPro" id="IPR023828">
    <property type="entry name" value="Peptidase_S8_Ser-AS"/>
</dbReference>
<dbReference type="InterPro" id="IPR041469">
    <property type="entry name" value="Subtilisin-like_FN3"/>
</dbReference>
<sequence length="1218" mass="127077">MYKGGSSSFTATTPTKKGQKVDLHSAEAKSYASHLVQEQNKFASALSQISANSVVERQFQTLFNGVTIAGQGLSIEQLMAIPGVKAVYPEAMYEINMDASLEVINSQAMWTAVEGMENAGKGIRVAVIDGGIRPENPMFADDGFDAPTGAMPTDDYCSTVDTTFCNNKLIVARWSQPTFPVCADEYMSPLGFGGHGTHVAGTAVGNKVNTTFKDVDVELSGVAPAAYLMSYKALYSKADCSGGSGSNIMLMEALEHAVNDGADVINNSWGGGAGGDPANSPYKTMFEAAEAAGIVVVTAAGNDGNGAKTIGCPACIESGISVANSTTGRFFANSFNAGGEDLLAIEGNNGLLEADIALPIIASINVNSDNFEGCTAFDADAFKGSIALISRGSCSFADKAANAQAAGAEAMVVYNNKPGAPISMYMPDATLASVMISQEDGEGILDSEVSSGTISAEVKRIVAQSLADTIAASSSRGPNGNENILKPDLAAPGTNILSAYSPDDGGEDFNMISGTSMASPHVAGAAALMTQLHPEWSANDIKTALTSTAKMDGILDDDAVTPASPFAMGAGRMDLDAAAKAVLTFDKPSIAADSCVGPCTFTRTVYNKSDEKTAWTLSASTDSAGITVSPTSLELEAGASATFTVTVDSTFTEYGSWIFGNVMIKSDEGKQDAHLPLAVMAKESSDSSLISTMTSATDIEASDKFPIKAVVNNTVFQNTVTVTAFAPEGTKLTSADDVVITPTGATENGRDVNEELGMITWVGKLNLPKMGTTTGTGTFPSIFDLDLAYVPACNNGCDEKSFTFNTPEYKYNGATYSQITISDNGIALVGGGSTSGTWNNKELPDSANPNNILAPFWSDFDLSDGSETDTGGGQLGIQFVNTGTDVWIVVEWKDAQLYDDASGDKYSFSTWIRTGDNETVSFNYFAVPNMPANLTIGAENIGGTVGTTYHYNGEGNSVATNDFVDLTNTAAGSVEINYMVESTTFNAGHTDMVEVEEEGTAEFNVLDNDIGGQKVARASVTGDGMTAHAQRLIDIVPAGKLGMVKIVDEPSNGEATVSDDGTVTYTPNVDFFGEDSFSYTSQDEKENTNEATQVHIAVTNVNDAPTVSPSGMTSTEGFVVTAKANGQDVDGDNLTYTWEQTAGTDVEFTNGGESISFTAPQGAQDLVFSVIASDGELSSETATATISVTAKEEKSSGGSLGWLALVLLPFAGLRRRNK</sequence>
<dbReference type="PRINTS" id="PR00723">
    <property type="entry name" value="SUBTILISIN"/>
</dbReference>
<dbReference type="Gene3D" id="2.60.40.2810">
    <property type="match status" value="1"/>
</dbReference>
<dbReference type="Gene3D" id="2.60.40.2310">
    <property type="match status" value="1"/>
</dbReference>
<gene>
    <name evidence="9" type="ORF">JMA39_04875</name>
</gene>
<evidence type="ECO:0000313" key="10">
    <source>
        <dbReference type="Proteomes" id="UP000604898"/>
    </source>
</evidence>
<feature type="active site" description="Charge relay system" evidence="4">
    <location>
        <position position="195"/>
    </location>
</feature>
<feature type="active site" description="Charge relay system" evidence="4">
    <location>
        <position position="516"/>
    </location>
</feature>
<protein>
    <submittedName>
        <fullName evidence="9">S8 family serine peptidase</fullName>
    </submittedName>
</protein>
<keyword evidence="2 4" id="KW-0378">Hydrolase</keyword>
<dbReference type="Gene3D" id="3.40.50.200">
    <property type="entry name" value="Peptidase S8/S53 domain"/>
    <property type="match status" value="1"/>
</dbReference>
<keyword evidence="3 4" id="KW-0720">Serine protease</keyword>
<dbReference type="InterPro" id="IPR036852">
    <property type="entry name" value="Peptidase_S8/S53_dom_sf"/>
</dbReference>
<evidence type="ECO:0000259" key="7">
    <source>
        <dbReference type="Pfam" id="PF02225"/>
    </source>
</evidence>
<dbReference type="SUPFAM" id="SSF52743">
    <property type="entry name" value="Subtilisin-like"/>
    <property type="match status" value="1"/>
</dbReference>
<reference evidence="9 10" key="1">
    <citation type="submission" date="2021-01" db="EMBL/GenBank/DDBJ databases">
        <title>Genome sequence of Shewanella schlegeliana JCM 11561.</title>
        <authorList>
            <person name="Zhang H."/>
            <person name="Li C."/>
        </authorList>
    </citation>
    <scope>NUCLEOTIDE SEQUENCE [LARGE SCALE GENOMIC DNA]</scope>
    <source>
        <strain evidence="9 10">JCM 11561</strain>
    </source>
</reference>
<name>A0ABS1SVB6_9GAMM</name>
<evidence type="ECO:0000259" key="8">
    <source>
        <dbReference type="Pfam" id="PF17766"/>
    </source>
</evidence>
<dbReference type="EMBL" id="JAESVD010000002">
    <property type="protein sequence ID" value="MBL4912472.1"/>
    <property type="molecule type" value="Genomic_DNA"/>
</dbReference>
<organism evidence="9 10">
    <name type="scientific">Shewanella schlegeliana</name>
    <dbReference type="NCBI Taxonomy" id="190308"/>
    <lineage>
        <taxon>Bacteria</taxon>
        <taxon>Pseudomonadati</taxon>
        <taxon>Pseudomonadota</taxon>
        <taxon>Gammaproteobacteria</taxon>
        <taxon>Alteromonadales</taxon>
        <taxon>Shewanellaceae</taxon>
        <taxon>Shewanella</taxon>
    </lineage>
</organism>
<evidence type="ECO:0000256" key="4">
    <source>
        <dbReference type="PROSITE-ProRule" id="PRU01240"/>
    </source>
</evidence>
<evidence type="ECO:0000256" key="1">
    <source>
        <dbReference type="ARBA" id="ARBA00022670"/>
    </source>
</evidence>
<feature type="region of interest" description="Disordered" evidence="5">
    <location>
        <begin position="1"/>
        <end position="21"/>
    </location>
</feature>
<dbReference type="PROSITE" id="PS00138">
    <property type="entry name" value="SUBTILASE_SER"/>
    <property type="match status" value="1"/>
</dbReference>
<feature type="domain" description="PA" evidence="7">
    <location>
        <begin position="370"/>
        <end position="442"/>
    </location>
</feature>
<feature type="active site" description="Charge relay system" evidence="4">
    <location>
        <position position="129"/>
    </location>
</feature>
<dbReference type="InterPro" id="IPR046450">
    <property type="entry name" value="PA_dom_sf"/>
</dbReference>
<dbReference type="Gene3D" id="3.50.30.30">
    <property type="match status" value="1"/>
</dbReference>
<dbReference type="InterPro" id="IPR022398">
    <property type="entry name" value="Peptidase_S8_His-AS"/>
</dbReference>
<dbReference type="Pfam" id="PF17963">
    <property type="entry name" value="Big_9"/>
    <property type="match status" value="2"/>
</dbReference>
<keyword evidence="10" id="KW-1185">Reference proteome</keyword>